<organism evidence="1 2">
    <name type="scientific">Clavibacter michiganensis subsp. michiganensis</name>
    <dbReference type="NCBI Taxonomy" id="33013"/>
    <lineage>
        <taxon>Bacteria</taxon>
        <taxon>Bacillati</taxon>
        <taxon>Actinomycetota</taxon>
        <taxon>Actinomycetes</taxon>
        <taxon>Micrococcales</taxon>
        <taxon>Microbacteriaceae</taxon>
        <taxon>Clavibacter</taxon>
    </lineage>
</organism>
<proteinExistence type="predicted"/>
<reference evidence="1 2" key="1">
    <citation type="submission" date="2016-08" db="EMBL/GenBank/DDBJ databases">
        <title>Genome sequence of Clavibacter michiganensis subsp. michiganensis strain CASJ007.</title>
        <authorList>
            <person name="Thapa S.P."/>
            <person name="Coaker G."/>
        </authorList>
    </citation>
    <scope>NUCLEOTIDE SEQUENCE [LARGE SCALE GENOMIC DNA]</scope>
    <source>
        <strain evidence="1">CASJ007</strain>
    </source>
</reference>
<comment type="caution">
    <text evidence="1">The sequence shown here is derived from an EMBL/GenBank/DDBJ whole genome shotgun (WGS) entry which is preliminary data.</text>
</comment>
<gene>
    <name evidence="1" type="ORF">CMMCAS07_11410</name>
</gene>
<evidence type="ECO:0000313" key="1">
    <source>
        <dbReference type="EMBL" id="OUE02618.1"/>
    </source>
</evidence>
<dbReference type="EMBL" id="MDHH01000002">
    <property type="protein sequence ID" value="OUE02618.1"/>
    <property type="molecule type" value="Genomic_DNA"/>
</dbReference>
<evidence type="ECO:0000313" key="2">
    <source>
        <dbReference type="Proteomes" id="UP000195062"/>
    </source>
</evidence>
<keyword evidence="2" id="KW-1185">Reference proteome</keyword>
<dbReference type="Proteomes" id="UP000195062">
    <property type="component" value="Unassembled WGS sequence"/>
</dbReference>
<protein>
    <submittedName>
        <fullName evidence="1">Uncharacterized protein</fullName>
    </submittedName>
</protein>
<name>A0A251XHH1_CLAMM</name>
<sequence>MSVSTSFFSVATPSSAWAERRLPSKPKGFVTTPMVSAPIDFAMRATTGAPPVPVPPPSPR</sequence>
<dbReference type="AlphaFoldDB" id="A0A251XHH1"/>
<accession>A0A251XHH1</accession>